<keyword evidence="6 10" id="KW-1133">Transmembrane helix</keyword>
<accession>A0ABD1GJ32</accession>
<keyword evidence="13" id="KW-1185">Reference proteome</keyword>
<evidence type="ECO:0000256" key="3">
    <source>
        <dbReference type="ARBA" id="ARBA00022723"/>
    </source>
</evidence>
<dbReference type="SMART" id="SM00184">
    <property type="entry name" value="RING"/>
    <property type="match status" value="1"/>
</dbReference>
<evidence type="ECO:0000256" key="7">
    <source>
        <dbReference type="ARBA" id="ARBA00023136"/>
    </source>
</evidence>
<evidence type="ECO:0000256" key="6">
    <source>
        <dbReference type="ARBA" id="ARBA00022989"/>
    </source>
</evidence>
<keyword evidence="5" id="KW-0862">Zinc</keyword>
<keyword evidence="7 10" id="KW-0472">Membrane</keyword>
<dbReference type="InterPro" id="IPR001841">
    <property type="entry name" value="Znf_RING"/>
</dbReference>
<name>A0ABD1GJ32_SALDI</name>
<dbReference type="CDD" id="cd16461">
    <property type="entry name" value="RING-H2_EL5-like"/>
    <property type="match status" value="1"/>
</dbReference>
<evidence type="ECO:0000256" key="4">
    <source>
        <dbReference type="ARBA" id="ARBA00022771"/>
    </source>
</evidence>
<feature type="transmembrane region" description="Helical" evidence="10">
    <location>
        <begin position="24"/>
        <end position="47"/>
    </location>
</feature>
<dbReference type="GO" id="GO:0061630">
    <property type="term" value="F:ubiquitin protein ligase activity"/>
    <property type="evidence" value="ECO:0007669"/>
    <property type="project" value="UniProtKB-EC"/>
</dbReference>
<dbReference type="Pfam" id="PF13639">
    <property type="entry name" value="zf-RING_2"/>
    <property type="match status" value="1"/>
</dbReference>
<feature type="domain" description="RING-type" evidence="11">
    <location>
        <begin position="110"/>
        <end position="152"/>
    </location>
</feature>
<dbReference type="GO" id="GO:0016020">
    <property type="term" value="C:membrane"/>
    <property type="evidence" value="ECO:0007669"/>
    <property type="project" value="UniProtKB-SubCell"/>
</dbReference>
<evidence type="ECO:0000259" key="11">
    <source>
        <dbReference type="PROSITE" id="PS50089"/>
    </source>
</evidence>
<dbReference type="Gene3D" id="3.30.40.10">
    <property type="entry name" value="Zinc/RING finger domain, C3HC4 (zinc finger)"/>
    <property type="match status" value="1"/>
</dbReference>
<keyword evidence="4 9" id="KW-0863">Zinc-finger</keyword>
<evidence type="ECO:0000313" key="12">
    <source>
        <dbReference type="EMBL" id="KAL1543053.1"/>
    </source>
</evidence>
<dbReference type="AlphaFoldDB" id="A0ABD1GJ32"/>
<organism evidence="12 13">
    <name type="scientific">Salvia divinorum</name>
    <name type="common">Maria pastora</name>
    <name type="synonym">Diviner's sage</name>
    <dbReference type="NCBI Taxonomy" id="28513"/>
    <lineage>
        <taxon>Eukaryota</taxon>
        <taxon>Viridiplantae</taxon>
        <taxon>Streptophyta</taxon>
        <taxon>Embryophyta</taxon>
        <taxon>Tracheophyta</taxon>
        <taxon>Spermatophyta</taxon>
        <taxon>Magnoliopsida</taxon>
        <taxon>eudicotyledons</taxon>
        <taxon>Gunneridae</taxon>
        <taxon>Pentapetalae</taxon>
        <taxon>asterids</taxon>
        <taxon>lamiids</taxon>
        <taxon>Lamiales</taxon>
        <taxon>Lamiaceae</taxon>
        <taxon>Nepetoideae</taxon>
        <taxon>Mentheae</taxon>
        <taxon>Salviinae</taxon>
        <taxon>Salvia</taxon>
        <taxon>Salvia subgen. Calosphace</taxon>
    </lineage>
</organism>
<gene>
    <name evidence="12" type="ORF">AAHA92_20070</name>
</gene>
<evidence type="ECO:0000256" key="2">
    <source>
        <dbReference type="ARBA" id="ARBA00022692"/>
    </source>
</evidence>
<evidence type="ECO:0000256" key="8">
    <source>
        <dbReference type="ARBA" id="ARBA00024209"/>
    </source>
</evidence>
<evidence type="ECO:0000313" key="13">
    <source>
        <dbReference type="Proteomes" id="UP001567538"/>
    </source>
</evidence>
<dbReference type="GO" id="GO:0008270">
    <property type="term" value="F:zinc ion binding"/>
    <property type="evidence" value="ECO:0007669"/>
    <property type="project" value="UniProtKB-KW"/>
</dbReference>
<dbReference type="InterPro" id="IPR013083">
    <property type="entry name" value="Znf_RING/FYVE/PHD"/>
</dbReference>
<evidence type="ECO:0000256" key="5">
    <source>
        <dbReference type="ARBA" id="ARBA00022833"/>
    </source>
</evidence>
<protein>
    <submittedName>
        <fullName evidence="12">RING-type E3 ubiquitin transferase</fullName>
        <ecNumber evidence="12">2.3.2.27</ecNumber>
    </submittedName>
</protein>
<comment type="subcellular location">
    <subcellularLocation>
        <location evidence="1">Membrane</location>
    </subcellularLocation>
</comment>
<evidence type="ECO:0000256" key="1">
    <source>
        <dbReference type="ARBA" id="ARBA00004370"/>
    </source>
</evidence>
<reference evidence="12 13" key="1">
    <citation type="submission" date="2024-06" db="EMBL/GenBank/DDBJ databases">
        <title>A chromosome level genome sequence of Diviner's sage (Salvia divinorum).</title>
        <authorList>
            <person name="Ford S.A."/>
            <person name="Ro D.-K."/>
            <person name="Ness R.W."/>
            <person name="Phillips M.A."/>
        </authorList>
    </citation>
    <scope>NUCLEOTIDE SEQUENCE [LARGE SCALE GENOMIC DNA]</scope>
    <source>
        <strain evidence="12">SAF-2024a</strain>
        <tissue evidence="12">Leaf</tissue>
    </source>
</reference>
<dbReference type="PANTHER" id="PTHR46539">
    <property type="entry name" value="E3 UBIQUITIN-PROTEIN LIGASE ATL42"/>
    <property type="match status" value="1"/>
</dbReference>
<sequence length="200" mass="22216">MSAADENQDRAMARRAYDYASDGKLMLCVIVLILAMAGSMVGLYYYLRWYYDRHSRTPPPPVRALPRPHRPIPGQVMLCAGDGRGLEPAVVSSLPVFVHLPDRELPEVECAICLLEFEEKEVVRQLPKCNHYFHVECVDMWFRSHSTCPLCRWPVEKVAAGRSVEPVEETDSSELGSSSAAGLCETASSLSSLGTRKGSD</sequence>
<dbReference type="EMBL" id="JBEAFC010000008">
    <property type="protein sequence ID" value="KAL1543053.1"/>
    <property type="molecule type" value="Genomic_DNA"/>
</dbReference>
<proteinExistence type="inferred from homology"/>
<keyword evidence="3" id="KW-0479">Metal-binding</keyword>
<comment type="caution">
    <text evidence="12">The sequence shown here is derived from an EMBL/GenBank/DDBJ whole genome shotgun (WGS) entry which is preliminary data.</text>
</comment>
<dbReference type="Proteomes" id="UP001567538">
    <property type="component" value="Unassembled WGS sequence"/>
</dbReference>
<comment type="similarity">
    <text evidence="8">Belongs to the RING-type zinc finger family. ATL subfamily.</text>
</comment>
<dbReference type="PROSITE" id="PS50089">
    <property type="entry name" value="ZF_RING_2"/>
    <property type="match status" value="1"/>
</dbReference>
<dbReference type="EC" id="2.3.2.27" evidence="12"/>
<dbReference type="PANTHER" id="PTHR46539:SF24">
    <property type="entry name" value="(WILD MALAYSIAN BANANA) HYPOTHETICAL PROTEIN"/>
    <property type="match status" value="1"/>
</dbReference>
<keyword evidence="12" id="KW-0808">Transferase</keyword>
<evidence type="ECO:0000256" key="9">
    <source>
        <dbReference type="PROSITE-ProRule" id="PRU00175"/>
    </source>
</evidence>
<dbReference type="SUPFAM" id="SSF57850">
    <property type="entry name" value="RING/U-box"/>
    <property type="match status" value="1"/>
</dbReference>
<evidence type="ECO:0000256" key="10">
    <source>
        <dbReference type="SAM" id="Phobius"/>
    </source>
</evidence>
<keyword evidence="2 10" id="KW-0812">Transmembrane</keyword>
<keyword evidence="12" id="KW-0012">Acyltransferase</keyword>